<organism evidence="1 2">
    <name type="scientific">Solanum commersonii</name>
    <name type="common">Commerson's wild potato</name>
    <name type="synonym">Commerson's nightshade</name>
    <dbReference type="NCBI Taxonomy" id="4109"/>
    <lineage>
        <taxon>Eukaryota</taxon>
        <taxon>Viridiplantae</taxon>
        <taxon>Streptophyta</taxon>
        <taxon>Embryophyta</taxon>
        <taxon>Tracheophyta</taxon>
        <taxon>Spermatophyta</taxon>
        <taxon>Magnoliopsida</taxon>
        <taxon>eudicotyledons</taxon>
        <taxon>Gunneridae</taxon>
        <taxon>Pentapetalae</taxon>
        <taxon>asterids</taxon>
        <taxon>lamiids</taxon>
        <taxon>Solanales</taxon>
        <taxon>Solanaceae</taxon>
        <taxon>Solanoideae</taxon>
        <taxon>Solaneae</taxon>
        <taxon>Solanum</taxon>
    </lineage>
</organism>
<reference evidence="1 2" key="1">
    <citation type="submission" date="2020-09" db="EMBL/GenBank/DDBJ databases">
        <title>De no assembly of potato wild relative species, Solanum commersonii.</title>
        <authorList>
            <person name="Cho K."/>
        </authorList>
    </citation>
    <scope>NUCLEOTIDE SEQUENCE [LARGE SCALE GENOMIC DNA]</scope>
    <source>
        <strain evidence="1">LZ3.2</strain>
        <tissue evidence="1">Leaf</tissue>
    </source>
</reference>
<proteinExistence type="predicted"/>
<dbReference type="Proteomes" id="UP000824120">
    <property type="component" value="Chromosome 10"/>
</dbReference>
<name>A0A9J5X1Z4_SOLCO</name>
<dbReference type="AlphaFoldDB" id="A0A9J5X1Z4"/>
<sequence>MVDLLKCIDAITTFRTSLEAMAMLSKGEKKNDVIIISVHSSNLDSFNLLAQYVTLDIVSLLNDMLLFCNINFIVNMFEINYLHIVCDEFNELLAKKTLTCLFLQNPLNEEILKYLWQFVLRRKIKREKARKGSEDGDKMIVNDVDTNNIDGDNEKLFKETNVVPNPEEHRNKIHEFEDNIIPNGNTSG</sequence>
<comment type="caution">
    <text evidence="1">The sequence shown here is derived from an EMBL/GenBank/DDBJ whole genome shotgun (WGS) entry which is preliminary data.</text>
</comment>
<gene>
    <name evidence="1" type="ORF">H5410_051951</name>
</gene>
<evidence type="ECO:0000313" key="1">
    <source>
        <dbReference type="EMBL" id="KAG5581324.1"/>
    </source>
</evidence>
<evidence type="ECO:0000313" key="2">
    <source>
        <dbReference type="Proteomes" id="UP000824120"/>
    </source>
</evidence>
<keyword evidence="2" id="KW-1185">Reference proteome</keyword>
<dbReference type="OrthoDB" id="1304696at2759"/>
<protein>
    <submittedName>
        <fullName evidence="1">Uncharacterized protein</fullName>
    </submittedName>
</protein>
<accession>A0A9J5X1Z4</accession>
<dbReference type="EMBL" id="JACXVP010000010">
    <property type="protein sequence ID" value="KAG5581324.1"/>
    <property type="molecule type" value="Genomic_DNA"/>
</dbReference>